<keyword evidence="2" id="KW-1185">Reference proteome</keyword>
<dbReference type="RefSeq" id="WP_021166566.1">
    <property type="nucleotide sequence ID" value="NZ_CTRP01000015.1"/>
</dbReference>
<reference evidence="2" key="1">
    <citation type="submission" date="2015-03" db="EMBL/GenBank/DDBJ databases">
        <authorList>
            <person name="Nijsse Bart"/>
        </authorList>
    </citation>
    <scope>NUCLEOTIDE SEQUENCE [LARGE SCALE GENOMIC DNA]</scope>
</reference>
<evidence type="ECO:0000313" key="1">
    <source>
        <dbReference type="EMBL" id="CQR74737.1"/>
    </source>
</evidence>
<evidence type="ECO:0000313" key="2">
    <source>
        <dbReference type="Proteomes" id="UP000049855"/>
    </source>
</evidence>
<name>A0A0U1L4V1_9FIRM</name>
<dbReference type="AlphaFoldDB" id="A0A0U1L4V1"/>
<dbReference type="Proteomes" id="UP000049855">
    <property type="component" value="Unassembled WGS sequence"/>
</dbReference>
<accession>A0A0U1L4V1</accession>
<dbReference type="EMBL" id="CTRP01000015">
    <property type="protein sequence ID" value="CQR74737.1"/>
    <property type="molecule type" value="Genomic_DNA"/>
</dbReference>
<protein>
    <submittedName>
        <fullName evidence="1">Uncharacterized protein</fullName>
    </submittedName>
</protein>
<proteinExistence type="predicted"/>
<sequence>MSLKKWSKPWVAELDILRTEGILGKDSTNDILAALLFLIDGHGHHHANGVNDPPIS</sequence>
<organism evidence="1 2">
    <name type="scientific">Sporomusa ovata</name>
    <dbReference type="NCBI Taxonomy" id="2378"/>
    <lineage>
        <taxon>Bacteria</taxon>
        <taxon>Bacillati</taxon>
        <taxon>Bacillota</taxon>
        <taxon>Negativicutes</taxon>
        <taxon>Selenomonadales</taxon>
        <taxon>Sporomusaceae</taxon>
        <taxon>Sporomusa</taxon>
    </lineage>
</organism>
<gene>
    <name evidence="1" type="ORF">SpAn4DRAFT_4094</name>
</gene>